<evidence type="ECO:0000313" key="3">
    <source>
        <dbReference type="Proteomes" id="UP000636960"/>
    </source>
</evidence>
<dbReference type="EMBL" id="BOMV01000059">
    <property type="protein sequence ID" value="GIE98011.1"/>
    <property type="molecule type" value="Genomic_DNA"/>
</dbReference>
<feature type="region of interest" description="Disordered" evidence="1">
    <location>
        <begin position="1"/>
        <end position="58"/>
    </location>
</feature>
<evidence type="ECO:0000313" key="2">
    <source>
        <dbReference type="EMBL" id="GIE98011.1"/>
    </source>
</evidence>
<sequence length="99" mass="10542">MAQHDEGAGAAAQDALQAVPQGRARSHQREVGTQRIAAHAAAGEAGAGRRRTMHRTVDAGARRRCGGGRFGTIAVERHLDILRTAIQVNEAWFDECSVA</sequence>
<reference evidence="2" key="1">
    <citation type="submission" date="2021-01" db="EMBL/GenBank/DDBJ databases">
        <title>Whole genome shotgun sequence of Actinoplanes rishiriensis NBRC 108556.</title>
        <authorList>
            <person name="Komaki H."/>
            <person name="Tamura T."/>
        </authorList>
    </citation>
    <scope>NUCLEOTIDE SEQUENCE</scope>
    <source>
        <strain evidence="2">NBRC 108556</strain>
    </source>
</reference>
<dbReference type="Proteomes" id="UP000636960">
    <property type="component" value="Unassembled WGS sequence"/>
</dbReference>
<proteinExistence type="predicted"/>
<dbReference type="AlphaFoldDB" id="A0A919JZC6"/>
<name>A0A919JZC6_9ACTN</name>
<protein>
    <submittedName>
        <fullName evidence="2">Uncharacterized protein</fullName>
    </submittedName>
</protein>
<organism evidence="2 3">
    <name type="scientific">Paractinoplanes rishiriensis</name>
    <dbReference type="NCBI Taxonomy" id="1050105"/>
    <lineage>
        <taxon>Bacteria</taxon>
        <taxon>Bacillati</taxon>
        <taxon>Actinomycetota</taxon>
        <taxon>Actinomycetes</taxon>
        <taxon>Micromonosporales</taxon>
        <taxon>Micromonosporaceae</taxon>
        <taxon>Paractinoplanes</taxon>
    </lineage>
</organism>
<keyword evidence="3" id="KW-1185">Reference proteome</keyword>
<feature type="compositionally biased region" description="Low complexity" evidence="1">
    <location>
        <begin position="8"/>
        <end position="18"/>
    </location>
</feature>
<evidence type="ECO:0000256" key="1">
    <source>
        <dbReference type="SAM" id="MobiDB-lite"/>
    </source>
</evidence>
<accession>A0A919JZC6</accession>
<gene>
    <name evidence="2" type="ORF">Ari01nite_54760</name>
</gene>
<comment type="caution">
    <text evidence="2">The sequence shown here is derived from an EMBL/GenBank/DDBJ whole genome shotgun (WGS) entry which is preliminary data.</text>
</comment>